<keyword evidence="2" id="KW-1185">Reference proteome</keyword>
<dbReference type="AlphaFoldDB" id="A0A9J5WZI4"/>
<protein>
    <submittedName>
        <fullName evidence="1">Uncharacterized protein</fullName>
    </submittedName>
</protein>
<dbReference type="Proteomes" id="UP000824120">
    <property type="component" value="Chromosome 10"/>
</dbReference>
<name>A0A9J5WZI4_SOLCO</name>
<comment type="caution">
    <text evidence="1">The sequence shown here is derived from an EMBL/GenBank/DDBJ whole genome shotgun (WGS) entry which is preliminary data.</text>
</comment>
<evidence type="ECO:0000313" key="2">
    <source>
        <dbReference type="Proteomes" id="UP000824120"/>
    </source>
</evidence>
<organism evidence="1 2">
    <name type="scientific">Solanum commersonii</name>
    <name type="common">Commerson's wild potato</name>
    <name type="synonym">Commerson's nightshade</name>
    <dbReference type="NCBI Taxonomy" id="4109"/>
    <lineage>
        <taxon>Eukaryota</taxon>
        <taxon>Viridiplantae</taxon>
        <taxon>Streptophyta</taxon>
        <taxon>Embryophyta</taxon>
        <taxon>Tracheophyta</taxon>
        <taxon>Spermatophyta</taxon>
        <taxon>Magnoliopsida</taxon>
        <taxon>eudicotyledons</taxon>
        <taxon>Gunneridae</taxon>
        <taxon>Pentapetalae</taxon>
        <taxon>asterids</taxon>
        <taxon>lamiids</taxon>
        <taxon>Solanales</taxon>
        <taxon>Solanaceae</taxon>
        <taxon>Solanoideae</taxon>
        <taxon>Solaneae</taxon>
        <taxon>Solanum</taxon>
    </lineage>
</organism>
<accession>A0A9J5WZI4</accession>
<gene>
    <name evidence="1" type="ORF">H5410_051797</name>
</gene>
<dbReference type="PANTHER" id="PTHR36264:SF4">
    <property type="entry name" value="TF-B3 DOMAIN-CONTAINING PROTEIN"/>
    <property type="match status" value="1"/>
</dbReference>
<dbReference type="EMBL" id="JACXVP010000010">
    <property type="protein sequence ID" value="KAG5581170.1"/>
    <property type="molecule type" value="Genomic_DNA"/>
</dbReference>
<dbReference type="OrthoDB" id="911161at2759"/>
<sequence>MPSSAEEEACKVNNTSRVKTQELIEIGPPLIFDLNILEEDILLQFFPSKAKEEACKVNNTPHVVTRELVEIRDLYPAPKVDLQKPMADQEKDYP</sequence>
<reference evidence="1 2" key="1">
    <citation type="submission" date="2020-09" db="EMBL/GenBank/DDBJ databases">
        <title>De no assembly of potato wild relative species, Solanum commersonii.</title>
        <authorList>
            <person name="Cho K."/>
        </authorList>
    </citation>
    <scope>NUCLEOTIDE SEQUENCE [LARGE SCALE GENOMIC DNA]</scope>
    <source>
        <strain evidence="1">LZ3.2</strain>
        <tissue evidence="1">Leaf</tissue>
    </source>
</reference>
<evidence type="ECO:0000313" key="1">
    <source>
        <dbReference type="EMBL" id="KAG5581170.1"/>
    </source>
</evidence>
<dbReference type="PANTHER" id="PTHR36264">
    <property type="entry name" value="SET DOMAIN-CONTAINING PROTEIN"/>
    <property type="match status" value="1"/>
</dbReference>
<proteinExistence type="predicted"/>